<reference evidence="3 4" key="1">
    <citation type="submission" date="2017-11" db="EMBL/GenBank/DDBJ databases">
        <title>Genomic Encyclopedia of Archaeal and Bacterial Type Strains, Phase II (KMG-II): From Individual Species to Whole Genera.</title>
        <authorList>
            <person name="Goeker M."/>
        </authorList>
    </citation>
    <scope>NUCLEOTIDE SEQUENCE [LARGE SCALE GENOMIC DNA]</scope>
    <source>
        <strain evidence="3 4">DSM 27617</strain>
    </source>
</reference>
<dbReference type="OrthoDB" id="9811934at2"/>
<dbReference type="InterPro" id="IPR026444">
    <property type="entry name" value="Secre_tail"/>
</dbReference>
<evidence type="ECO:0000313" key="3">
    <source>
        <dbReference type="EMBL" id="PJJ68220.1"/>
    </source>
</evidence>
<dbReference type="NCBIfam" id="TIGR04183">
    <property type="entry name" value="Por_Secre_tail"/>
    <property type="match status" value="1"/>
</dbReference>
<evidence type="ECO:0000259" key="2">
    <source>
        <dbReference type="Pfam" id="PF18962"/>
    </source>
</evidence>
<feature type="domain" description="Secretion system C-terminal sorting" evidence="2">
    <location>
        <begin position="453"/>
        <end position="523"/>
    </location>
</feature>
<keyword evidence="1" id="KW-0732">Signal</keyword>
<dbReference type="InterPro" id="IPR011047">
    <property type="entry name" value="Quinoprotein_ADH-like_sf"/>
</dbReference>
<name>A0A2M9CBM7_9FLAO</name>
<gene>
    <name evidence="3" type="ORF">CLV73_2256</name>
</gene>
<dbReference type="PANTHER" id="PTHR42754">
    <property type="entry name" value="ENDOGLUCANASE"/>
    <property type="match status" value="1"/>
</dbReference>
<evidence type="ECO:0000256" key="1">
    <source>
        <dbReference type="ARBA" id="ARBA00022729"/>
    </source>
</evidence>
<sequence length="525" mass="55960">MKYKFIFLSILIHYGITTYSQSSIPGIEWQKSFGGSASEIAKSIVQTPDGGYITTGFSKSSDGNATINHGDNDFWVVKMSATGTLEWQKALGGSGDDQANSICTTSDGGYVIAGYTTSSNGDITLNQGYADYWIIKLNALGNIEWQKTYGGQNQDMATSVKQTTDGGYIVGGHSSSNSGNVTGNHGSYTYDYWVIKLDSLGNLQWQKALGGSGEEFAYDIKQTTDGGYIIAGETSSQSSGDISGTYLGVKDSWIVKLGTTGSIIWEKRFGGIGTDITYSVAQTSDGGYIASGTTTSNIGNSTYNGQGDFWIIKLDTAGNLQWQNAMGSLSYDQAYSVTQTPDGNFVAAGYISSNTGIVEPGLPTGTNFWIVKLDNTGNLLWNKVLGGDGHETAWSIISTTDGGLAAAGNSSTNPDTGDVTGNHGQSDFWIVKLSGSKESLGITESNTPEKPQIYPNPAKDIVHINHLPKESTVTIFDAAGRKIFSKKYSEPNISINTSAFANGMYILQIDGAEKNIVSEKLIIKK</sequence>
<organism evidence="3 4">
    <name type="scientific">Chryseobacterium geocarposphaerae</name>
    <dbReference type="NCBI Taxonomy" id="1416776"/>
    <lineage>
        <taxon>Bacteria</taxon>
        <taxon>Pseudomonadati</taxon>
        <taxon>Bacteroidota</taxon>
        <taxon>Flavobacteriia</taxon>
        <taxon>Flavobacteriales</taxon>
        <taxon>Weeksellaceae</taxon>
        <taxon>Chryseobacterium group</taxon>
        <taxon>Chryseobacterium</taxon>
    </lineage>
</organism>
<dbReference type="PANTHER" id="PTHR42754:SF1">
    <property type="entry name" value="LIPOPROTEIN"/>
    <property type="match status" value="1"/>
</dbReference>
<dbReference type="SUPFAM" id="SSF50998">
    <property type="entry name" value="Quinoprotein alcohol dehydrogenase-like"/>
    <property type="match status" value="1"/>
</dbReference>
<keyword evidence="4" id="KW-1185">Reference proteome</keyword>
<dbReference type="AlphaFoldDB" id="A0A2M9CBM7"/>
<protein>
    <submittedName>
        <fullName evidence="3">Putative secreted protein (Por secretion system target)</fullName>
    </submittedName>
</protein>
<dbReference type="RefSeq" id="WP_100376855.1">
    <property type="nucleotide sequence ID" value="NZ_PGFD01000001.1"/>
</dbReference>
<comment type="caution">
    <text evidence="3">The sequence shown here is derived from an EMBL/GenBank/DDBJ whole genome shotgun (WGS) entry which is preliminary data.</text>
</comment>
<accession>A0A2M9CBM7</accession>
<dbReference type="EMBL" id="PGFD01000001">
    <property type="protein sequence ID" value="PJJ68220.1"/>
    <property type="molecule type" value="Genomic_DNA"/>
</dbReference>
<proteinExistence type="predicted"/>
<evidence type="ECO:0000313" key="4">
    <source>
        <dbReference type="Proteomes" id="UP000228740"/>
    </source>
</evidence>
<dbReference type="Proteomes" id="UP000228740">
    <property type="component" value="Unassembled WGS sequence"/>
</dbReference>
<dbReference type="Pfam" id="PF18962">
    <property type="entry name" value="Por_Secre_tail"/>
    <property type="match status" value="1"/>
</dbReference>